<name>A0A9E7H4B8_9LILI</name>
<dbReference type="Gene3D" id="1.25.40.10">
    <property type="entry name" value="Tetratricopeptide repeat domain"/>
    <property type="match status" value="1"/>
</dbReference>
<feature type="transmembrane region" description="Helical" evidence="2">
    <location>
        <begin position="38"/>
        <end position="58"/>
    </location>
</feature>
<evidence type="ECO:0000256" key="1">
    <source>
        <dbReference type="SAM" id="MobiDB-lite"/>
    </source>
</evidence>
<dbReference type="OrthoDB" id="1425929at2759"/>
<organism evidence="3 4">
    <name type="scientific">Musa troglodytarum</name>
    <name type="common">fe'i banana</name>
    <dbReference type="NCBI Taxonomy" id="320322"/>
    <lineage>
        <taxon>Eukaryota</taxon>
        <taxon>Viridiplantae</taxon>
        <taxon>Streptophyta</taxon>
        <taxon>Embryophyta</taxon>
        <taxon>Tracheophyta</taxon>
        <taxon>Spermatophyta</taxon>
        <taxon>Magnoliopsida</taxon>
        <taxon>Liliopsida</taxon>
        <taxon>Zingiberales</taxon>
        <taxon>Musaceae</taxon>
        <taxon>Musa</taxon>
    </lineage>
</organism>
<evidence type="ECO:0000313" key="4">
    <source>
        <dbReference type="Proteomes" id="UP001055439"/>
    </source>
</evidence>
<dbReference type="PANTHER" id="PTHR36350">
    <property type="entry name" value="TRANSMEMBRANE PROTEIN"/>
    <property type="match status" value="1"/>
</dbReference>
<evidence type="ECO:0000313" key="3">
    <source>
        <dbReference type="EMBL" id="URE23522.1"/>
    </source>
</evidence>
<keyword evidence="2" id="KW-0812">Transmembrane</keyword>
<proteinExistence type="predicted"/>
<keyword evidence="2" id="KW-0472">Membrane</keyword>
<dbReference type="PANTHER" id="PTHR36350:SF3">
    <property type="entry name" value="TRANSMEMBRANE PROTEIN"/>
    <property type="match status" value="1"/>
</dbReference>
<feature type="region of interest" description="Disordered" evidence="1">
    <location>
        <begin position="290"/>
        <end position="320"/>
    </location>
</feature>
<accession>A0A9E7H4B8</accession>
<dbReference type="Proteomes" id="UP001055439">
    <property type="component" value="Chromosome 8"/>
</dbReference>
<dbReference type="InterPro" id="IPR011990">
    <property type="entry name" value="TPR-like_helical_dom_sf"/>
</dbReference>
<dbReference type="AlphaFoldDB" id="A0A9E7H4B8"/>
<evidence type="ECO:0008006" key="5">
    <source>
        <dbReference type="Google" id="ProtNLM"/>
    </source>
</evidence>
<feature type="compositionally biased region" description="Polar residues" evidence="1">
    <location>
        <begin position="290"/>
        <end position="299"/>
    </location>
</feature>
<dbReference type="SUPFAM" id="SSF48452">
    <property type="entry name" value="TPR-like"/>
    <property type="match status" value="1"/>
</dbReference>
<gene>
    <name evidence="3" type="ORF">MUK42_03460</name>
</gene>
<keyword evidence="2" id="KW-1133">Transmembrane helix</keyword>
<reference evidence="3" key="1">
    <citation type="submission" date="2022-05" db="EMBL/GenBank/DDBJ databases">
        <title>The Musa troglodytarum L. genome provides insights into the mechanism of non-climacteric behaviour and enrichment of carotenoids.</title>
        <authorList>
            <person name="Wang J."/>
        </authorList>
    </citation>
    <scope>NUCLEOTIDE SEQUENCE</scope>
    <source>
        <tissue evidence="3">Leaf</tissue>
    </source>
</reference>
<protein>
    <recommendedName>
        <fullName evidence="5">Tetratricopeptide repeat (TPR)-like superfamily protein</fullName>
    </recommendedName>
</protein>
<keyword evidence="4" id="KW-1185">Reference proteome</keyword>
<evidence type="ECO:0000256" key="2">
    <source>
        <dbReference type="SAM" id="Phobius"/>
    </source>
</evidence>
<feature type="compositionally biased region" description="Basic and acidic residues" evidence="1">
    <location>
        <begin position="300"/>
        <end position="315"/>
    </location>
</feature>
<sequence length="370" mass="41386">MDEDYGKCKMAEHVAEEGVGAPRSSMLYMVAAKARHVLASHGAAGTLIFASLFLVLAYRRKKRSSTASRVDSKETPAATEGVARQQSRANPALYRSVSLAMLHGGEKAMQRLMDAHEACGDESKVSGALDEMRNELDKDRMDFNKLHAIVPRLEMSGKEKEAITKLQEALQKAKTGQQTHKAYELEMLLVEMLIYEGEYDKALRLACLCSEDVSTADARVPLYQAAIYAMKGETDRAKERYEKFKDIRKTYHGSKFSSAGPAVHMTLPDFDRFEIVANNLKKTIWDAHQPKTNAQTPETKTADERVDKETRHAEGQAKAVANSGKNLPLVPCCKSKNTSLLLMSSFRRSKERMECPETYKASRATRRKQN</sequence>
<feature type="region of interest" description="Disordered" evidence="1">
    <location>
        <begin position="65"/>
        <end position="87"/>
    </location>
</feature>
<dbReference type="EMBL" id="CP097510">
    <property type="protein sequence ID" value="URE23522.1"/>
    <property type="molecule type" value="Genomic_DNA"/>
</dbReference>